<dbReference type="GO" id="GO:0005978">
    <property type="term" value="P:glycogen biosynthetic process"/>
    <property type="evidence" value="ECO:0007669"/>
    <property type="project" value="UniProtKB-KW"/>
</dbReference>
<keyword evidence="3" id="KW-0963">Cytoplasm</keyword>
<evidence type="ECO:0000256" key="4">
    <source>
        <dbReference type="ARBA" id="ARBA00022679"/>
    </source>
</evidence>
<feature type="compositionally biased region" description="Polar residues" evidence="14">
    <location>
        <begin position="1102"/>
        <end position="1114"/>
    </location>
</feature>
<feature type="region of interest" description="Disordered" evidence="14">
    <location>
        <begin position="653"/>
        <end position="685"/>
    </location>
</feature>
<evidence type="ECO:0000256" key="11">
    <source>
        <dbReference type="ARBA" id="ARBA00050886"/>
    </source>
</evidence>
<dbReference type="RefSeq" id="XP_037866893.1">
    <property type="nucleotide sequence ID" value="XM_038010965.2"/>
</dbReference>
<comment type="catalytic activity">
    <reaction evidence="11">
        <text>[1,4-alpha-D-glucosyl](n)-L-tyrosyl-[glycogenin] + UDP-alpha-D-glucose = [1,4-alpha-D-glucosyl](n+1)-L-tyrosyl-[glycogenin] + UDP + H(+)</text>
        <dbReference type="Rhea" id="RHEA:56560"/>
        <dbReference type="Rhea" id="RHEA-COMP:14606"/>
        <dbReference type="Rhea" id="RHEA-COMP:14607"/>
        <dbReference type="ChEBI" id="CHEBI:15378"/>
        <dbReference type="ChEBI" id="CHEBI:58223"/>
        <dbReference type="ChEBI" id="CHEBI:58885"/>
        <dbReference type="ChEBI" id="CHEBI:140574"/>
        <dbReference type="EC" id="2.4.1.186"/>
    </reaction>
</comment>
<keyword evidence="16" id="KW-1185">Reference proteome</keyword>
<feature type="compositionally biased region" description="Polar residues" evidence="14">
    <location>
        <begin position="598"/>
        <end position="612"/>
    </location>
</feature>
<feature type="compositionally biased region" description="Low complexity" evidence="14">
    <location>
        <begin position="1045"/>
        <end position="1055"/>
    </location>
</feature>
<organism evidence="15 16">
    <name type="scientific">Bombyx mori</name>
    <name type="common">Silk moth</name>
    <dbReference type="NCBI Taxonomy" id="7091"/>
    <lineage>
        <taxon>Eukaryota</taxon>
        <taxon>Metazoa</taxon>
        <taxon>Ecdysozoa</taxon>
        <taxon>Arthropoda</taxon>
        <taxon>Hexapoda</taxon>
        <taxon>Insecta</taxon>
        <taxon>Pterygota</taxon>
        <taxon>Neoptera</taxon>
        <taxon>Endopterygota</taxon>
        <taxon>Lepidoptera</taxon>
        <taxon>Glossata</taxon>
        <taxon>Ditrysia</taxon>
        <taxon>Bombycoidea</taxon>
        <taxon>Bombycidae</taxon>
        <taxon>Bombycinae</taxon>
        <taxon>Bombyx</taxon>
    </lineage>
</organism>
<feature type="region of interest" description="Disordered" evidence="14">
    <location>
        <begin position="1045"/>
        <end position="1203"/>
    </location>
</feature>
<dbReference type="EC" id="2.4.1.186" evidence="10"/>
<feature type="compositionally biased region" description="Low complexity" evidence="14">
    <location>
        <begin position="792"/>
        <end position="805"/>
    </location>
</feature>
<dbReference type="SUPFAM" id="SSF53448">
    <property type="entry name" value="Nucleotide-diphospho-sugar transferases"/>
    <property type="match status" value="1"/>
</dbReference>
<feature type="region of interest" description="Disordered" evidence="14">
    <location>
        <begin position="588"/>
        <end position="619"/>
    </location>
</feature>
<dbReference type="EnsemblMetazoa" id="XM_038010965.1">
    <property type="protein sequence ID" value="XP_037866893.1"/>
    <property type="gene ID" value="LOC101741984"/>
</dbReference>
<comment type="function">
    <text evidence="13">Self-glucosylating initiator of glycogen synthesis. It catalyzes the formation of a short alpha (1,4)-glucosyl chain covalently attached via a glucose 1-O-tyrosyl linkage to internal tyrosine residues and these chains act as primers for the elongation reaction catalyzed by glycogen synthase.</text>
</comment>
<comment type="cofactor">
    <cofactor evidence="1">
        <name>Mn(2+)</name>
        <dbReference type="ChEBI" id="CHEBI:29035"/>
    </cofactor>
</comment>
<comment type="subcellular location">
    <subcellularLocation>
        <location evidence="2">Cytoplasm</location>
    </subcellularLocation>
</comment>
<evidence type="ECO:0000313" key="16">
    <source>
        <dbReference type="Proteomes" id="UP000005204"/>
    </source>
</evidence>
<feature type="compositionally biased region" description="Basic and acidic residues" evidence="14">
    <location>
        <begin position="588"/>
        <end position="597"/>
    </location>
</feature>
<name>A0A8R2QV66_BOMMO</name>
<evidence type="ECO:0000256" key="7">
    <source>
        <dbReference type="ARBA" id="ARBA00023180"/>
    </source>
</evidence>
<evidence type="ECO:0000256" key="9">
    <source>
        <dbReference type="ARBA" id="ARBA00038162"/>
    </source>
</evidence>
<evidence type="ECO:0000256" key="14">
    <source>
        <dbReference type="SAM" id="MobiDB-lite"/>
    </source>
</evidence>
<dbReference type="GO" id="GO:0008466">
    <property type="term" value="F:glycogenin glucosyltransferase activity"/>
    <property type="evidence" value="ECO:0007669"/>
    <property type="project" value="UniProtKB-EC"/>
</dbReference>
<feature type="region of interest" description="Disordered" evidence="14">
    <location>
        <begin position="263"/>
        <end position="282"/>
    </location>
</feature>
<evidence type="ECO:0000256" key="13">
    <source>
        <dbReference type="ARBA" id="ARBA00057883"/>
    </source>
</evidence>
<feature type="compositionally biased region" description="Low complexity" evidence="14">
    <location>
        <begin position="1069"/>
        <end position="1092"/>
    </location>
</feature>
<dbReference type="PANTHER" id="PTHR11183">
    <property type="entry name" value="GLYCOGENIN SUBFAMILY MEMBER"/>
    <property type="match status" value="1"/>
</dbReference>
<dbReference type="CDD" id="cd02537">
    <property type="entry name" value="GT8_Glycogenin"/>
    <property type="match status" value="1"/>
</dbReference>
<keyword evidence="8" id="KW-0464">Manganese</keyword>
<keyword evidence="5" id="KW-0479">Metal-binding</keyword>
<dbReference type="Proteomes" id="UP000005204">
    <property type="component" value="Unassembled WGS sequence"/>
</dbReference>
<evidence type="ECO:0000256" key="10">
    <source>
        <dbReference type="ARBA" id="ARBA00038934"/>
    </source>
</evidence>
<feature type="region of interest" description="Disordered" evidence="14">
    <location>
        <begin position="737"/>
        <end position="817"/>
    </location>
</feature>
<feature type="region of interest" description="Disordered" evidence="14">
    <location>
        <begin position="1217"/>
        <end position="1274"/>
    </location>
</feature>
<keyword evidence="6" id="KW-0320">Glycogen biosynthesis</keyword>
<feature type="compositionally biased region" description="Low complexity" evidence="14">
    <location>
        <begin position="659"/>
        <end position="675"/>
    </location>
</feature>
<comment type="catalytic activity">
    <reaction evidence="12">
        <text>L-tyrosyl-[glycogenin] + UDP-alpha-D-glucose = alpha-D-glucosyl-L-tyrosyl-[glycogenin] + UDP + H(+)</text>
        <dbReference type="Rhea" id="RHEA:23360"/>
        <dbReference type="Rhea" id="RHEA-COMP:14604"/>
        <dbReference type="Rhea" id="RHEA-COMP:14605"/>
        <dbReference type="ChEBI" id="CHEBI:15378"/>
        <dbReference type="ChEBI" id="CHEBI:46858"/>
        <dbReference type="ChEBI" id="CHEBI:58223"/>
        <dbReference type="ChEBI" id="CHEBI:58885"/>
        <dbReference type="ChEBI" id="CHEBI:140573"/>
        <dbReference type="EC" id="2.4.1.186"/>
    </reaction>
</comment>
<feature type="compositionally biased region" description="Low complexity" evidence="14">
    <location>
        <begin position="1226"/>
        <end position="1238"/>
    </location>
</feature>
<reference evidence="15" key="2">
    <citation type="submission" date="2022-06" db="UniProtKB">
        <authorList>
            <consortium name="EnsemblMetazoa"/>
        </authorList>
    </citation>
    <scope>IDENTIFICATION</scope>
    <source>
        <strain evidence="15">p50T (Dazao)</strain>
    </source>
</reference>
<feature type="compositionally biased region" description="Polar residues" evidence="14">
    <location>
        <begin position="737"/>
        <end position="746"/>
    </location>
</feature>
<evidence type="ECO:0000256" key="12">
    <source>
        <dbReference type="ARBA" id="ARBA00052293"/>
    </source>
</evidence>
<evidence type="ECO:0000313" key="15">
    <source>
        <dbReference type="EnsemblMetazoa" id="XP_037866893.1"/>
    </source>
</evidence>
<evidence type="ECO:0000256" key="1">
    <source>
        <dbReference type="ARBA" id="ARBA00001936"/>
    </source>
</evidence>
<dbReference type="GO" id="GO:0005737">
    <property type="term" value="C:cytoplasm"/>
    <property type="evidence" value="ECO:0007669"/>
    <property type="project" value="UniProtKB-SubCell"/>
</dbReference>
<dbReference type="FunFam" id="3.90.550.10:FF:000092">
    <property type="entry name" value="Glycogenin 2"/>
    <property type="match status" value="1"/>
</dbReference>
<dbReference type="GO" id="GO:0046872">
    <property type="term" value="F:metal ion binding"/>
    <property type="evidence" value="ECO:0007669"/>
    <property type="project" value="UniProtKB-KW"/>
</dbReference>
<evidence type="ECO:0000256" key="6">
    <source>
        <dbReference type="ARBA" id="ARBA00023056"/>
    </source>
</evidence>
<evidence type="ECO:0000256" key="3">
    <source>
        <dbReference type="ARBA" id="ARBA00022490"/>
    </source>
</evidence>
<dbReference type="Gene3D" id="3.90.550.10">
    <property type="entry name" value="Spore Coat Polysaccharide Biosynthesis Protein SpsA, Chain A"/>
    <property type="match status" value="1"/>
</dbReference>
<dbReference type="AlphaFoldDB" id="A0A8R2QV66"/>
<sequence length="1274" mass="140227">MSNRAWVTLATNDSYGLGALVLAHSLRRAGSVYPAVALITPTVSEAMRDRLRAVFSEVVTVDVLDSRDAAHLALLQRPELGITFTKIHCWNLTQYEKCVFLDADILVIQNCDELFEREELSAAPDVGWPDCFNSGVFVFKPSNETFEKLIQFAQQRGSFDGGDQGLLNSFFSDWAHGDINKHLPFLYNVTTAAFYSYLPALKHYGQNLKIIHFIGAGKPWLQRFNWESRSVDAPGYLQEFLQLWWDLFVSQVHAQLDHSMVEVEASQQEPPEHPPALPPQDINQHLHYQPVLDPESEFPWHRPGNQIPDLNIEQYHEFSELPDPWDIYGGNIPPMADDVTSHHSVGDLQYHEELHRYAWEYRLQQENAQQATEHFPHAQSEDPFSLDHQHHYDYNKHHSHNSQHSELLHTVNNQLHDHNFQNNTQPSCDFTHQNYINNHNNTYVDIQPVHWHEEPSCPEYPQREHTQHCDQNQLRPVHHDHNVYQDYQQTHHQNLTHRVNSTNQAQYSENHYDHGQVTHNHQENFVPLQSNENSIHNNSIQIHQCHKTTHTIEHNTQNNKELPENDLASKKSYENLIDSCPRQSYEVRRLEEERNKDTVSSSQMNLENGLNDESSDENNDYVEDIRPRHPYDGFYLRHQVTIDSRGRKICTHEIPDMPSVPSESPEPQEYYSAEEAFSDSEDQSGVAGNLARVVLGSGTSTEAIDDLARRQGWEAGNIDYMGADSFDNIWAKISQTLSQPRTSPPKQLSPPKEVSPRQPTPEQVESENAEAIPETVTEAIPETVTKSIEDATVTVPTETTVEETPSQISATTNAPEVLPAVIDSDSVAVPEPAPVTSESLVAPVEVLAVRPVAIESEAIASAAVPTVTETPPSSDSTPTETEPVQKPETVPATETVTVDAGETVPLDVAESAPVALDEVAPEVPSEIKAADVIETASLPASESSPIVASETVLGITSEALSDVPLEIPVPVAELEQVPPTEVPTVVESETLAKPAEEPSIPLVADEPASVIPVPVEALATETELETKKESPKRLVESAKEKIETIAAATEPAAPEVPQTKSAVETIKDSTLAEPASPALAAEAPSSPAIPESTPEKPAAAGDSSTDSPPLANTPSKEEAPVVPAAKSAERRKPAGKLQLSPPAAADPLPTPDSELEDAATLAHQIIASELRTPTVTAPDADHSPTSPPLPTRAAGLAVDEPTVPTPPVGAVSLANIGVKPTKSKPVAEPTPSEAAPTEAPKKKVVKKVVKKERAPGGEAPVPPPRKKEKKPKEN</sequence>
<dbReference type="InterPro" id="IPR029044">
    <property type="entry name" value="Nucleotide-diphossugar_trans"/>
</dbReference>
<keyword evidence="7" id="KW-0325">Glycoprotein</keyword>
<evidence type="ECO:0000256" key="8">
    <source>
        <dbReference type="ARBA" id="ARBA00023211"/>
    </source>
</evidence>
<dbReference type="InterPro" id="IPR002495">
    <property type="entry name" value="Glyco_trans_8"/>
</dbReference>
<dbReference type="GeneID" id="101741984"/>
<feature type="region of interest" description="Disordered" evidence="14">
    <location>
        <begin position="863"/>
        <end position="898"/>
    </location>
</feature>
<dbReference type="Pfam" id="PF01501">
    <property type="entry name" value="Glyco_transf_8"/>
    <property type="match status" value="1"/>
</dbReference>
<proteinExistence type="inferred from homology"/>
<reference evidence="16" key="1">
    <citation type="journal article" date="2008" name="Insect Biochem. Mol. Biol.">
        <title>The genome of a lepidopteran model insect, the silkworm Bombyx mori.</title>
        <authorList>
            <consortium name="International Silkworm Genome Consortium"/>
        </authorList>
    </citation>
    <scope>NUCLEOTIDE SEQUENCE [LARGE SCALE GENOMIC DNA]</scope>
    <source>
        <strain evidence="16">p50T</strain>
    </source>
</reference>
<evidence type="ECO:0000256" key="5">
    <source>
        <dbReference type="ARBA" id="ARBA00022723"/>
    </source>
</evidence>
<accession>A0A8R2QV66</accession>
<protein>
    <recommendedName>
        <fullName evidence="10">glycogenin glucosyltransferase</fullName>
        <ecNumber evidence="10">2.4.1.186</ecNumber>
    </recommendedName>
</protein>
<comment type="similarity">
    <text evidence="9">Belongs to the glycosyltransferase 8 family. Glycogenin subfamily.</text>
</comment>
<evidence type="ECO:0000256" key="2">
    <source>
        <dbReference type="ARBA" id="ARBA00004496"/>
    </source>
</evidence>
<keyword evidence="4" id="KW-0808">Transferase</keyword>
<dbReference type="InterPro" id="IPR050587">
    <property type="entry name" value="GNT1/Glycosyltrans_8"/>
</dbReference>
<feature type="compositionally biased region" description="Basic residues" evidence="14">
    <location>
        <begin position="1264"/>
        <end position="1274"/>
    </location>
</feature>